<reference evidence="9 10" key="1">
    <citation type="journal article" date="2021" name="Sci. Rep.">
        <title>Chromosome anchoring in Senegalese sole (Solea senegalensis) reveals sex-associated markers and genome rearrangements in flatfish.</title>
        <authorList>
            <person name="Guerrero-Cozar I."/>
            <person name="Gomez-Garrido J."/>
            <person name="Berbel C."/>
            <person name="Martinez-Blanch J.F."/>
            <person name="Alioto T."/>
            <person name="Claros M.G."/>
            <person name="Gagnaire P.A."/>
            <person name="Manchado M."/>
        </authorList>
    </citation>
    <scope>NUCLEOTIDE SEQUENCE [LARGE SCALE GENOMIC DNA]</scope>
    <source>
        <strain evidence="9">Sse05_10M</strain>
    </source>
</reference>
<gene>
    <name evidence="9" type="ORF">JOB18_026643</name>
</gene>
<evidence type="ECO:0000256" key="1">
    <source>
        <dbReference type="ARBA" id="ARBA00004430"/>
    </source>
</evidence>
<dbReference type="Proteomes" id="UP000693946">
    <property type="component" value="Linkage Group LG19"/>
</dbReference>
<keyword evidence="8" id="KW-0966">Cell projection</keyword>
<sequence>MSGFCDKSEPILMSDEILQKAVDEQTPQNHAGRVDKAKGKHFNDVLKIRLEYLNILKISHLRDFTSLTRLDLNNNLIERIEGLDHLLNLTWLNLSFNRIKKIEGLESLRKLELLNLSDNKISVIENMDELEKMTNFSFANNLLEQLDSVLYLKKFKNLFTLNLYGNPVSKEDDYTLFIAAHFPNLMCLDYRLFNEKTKKEASIKYYCVIEETRHEELQKQQVLDAEKRQKAELQLHTDAFVEFLNGSCLFKSMVKDDPEAETLHCVAGVAPLLQSYPLFLLIRAGVSDLFEAGMAEHKQREAEVNSFLSGQTQAVTDYQKRAAQILAEFEQQHKEMLLELQQLSDPDIVEVKVSHHSNEIEQLCTSLMSLEFQLVSQLEEIIKKLEINISDMVANFTESCRELQDNYHRKVQEIAVATLKKVAMDNRDEDMPDEVRMLFMDKDTVMDALATAHDNHLQKINDRETQLVTRVDAWRVALIKEIQDKELKRNRTCVSDILRYTDYLREQLEEFLFHDFLPHPPGQL</sequence>
<evidence type="ECO:0000256" key="7">
    <source>
        <dbReference type="ARBA" id="ARBA00023212"/>
    </source>
</evidence>
<dbReference type="PROSITE" id="PS51450">
    <property type="entry name" value="LRR"/>
    <property type="match status" value="3"/>
</dbReference>
<evidence type="ECO:0000256" key="6">
    <source>
        <dbReference type="ARBA" id="ARBA00023069"/>
    </source>
</evidence>
<dbReference type="EMBL" id="JAGKHQ010000011">
    <property type="protein sequence ID" value="KAG7505235.1"/>
    <property type="molecule type" value="Genomic_DNA"/>
</dbReference>
<dbReference type="AlphaFoldDB" id="A0AAV6RJS0"/>
<name>A0AAV6RJS0_SOLSE</name>
<dbReference type="InterPro" id="IPR003591">
    <property type="entry name" value="Leu-rich_rpt_typical-subtyp"/>
</dbReference>
<evidence type="ECO:0000256" key="8">
    <source>
        <dbReference type="ARBA" id="ARBA00023273"/>
    </source>
</evidence>
<keyword evidence="7" id="KW-0206">Cytoskeleton</keyword>
<accession>A0AAV6RJS0</accession>
<dbReference type="GO" id="GO:0005930">
    <property type="term" value="C:axoneme"/>
    <property type="evidence" value="ECO:0007669"/>
    <property type="project" value="UniProtKB-SubCell"/>
</dbReference>
<dbReference type="Pfam" id="PF14580">
    <property type="entry name" value="LRR_9"/>
    <property type="match status" value="1"/>
</dbReference>
<keyword evidence="10" id="KW-1185">Reference proteome</keyword>
<evidence type="ECO:0000256" key="2">
    <source>
        <dbReference type="ARBA" id="ARBA00022490"/>
    </source>
</evidence>
<evidence type="ECO:0000256" key="4">
    <source>
        <dbReference type="ARBA" id="ARBA00022737"/>
    </source>
</evidence>
<dbReference type="SMART" id="SM00369">
    <property type="entry name" value="LRR_TYP"/>
    <property type="match status" value="3"/>
</dbReference>
<dbReference type="PANTHER" id="PTHR45973">
    <property type="entry name" value="PROTEIN PHOSPHATASE 1 REGULATORY SUBUNIT SDS22-RELATED"/>
    <property type="match status" value="1"/>
</dbReference>
<evidence type="ECO:0000313" key="10">
    <source>
        <dbReference type="Proteomes" id="UP000693946"/>
    </source>
</evidence>
<evidence type="ECO:0000313" key="9">
    <source>
        <dbReference type="EMBL" id="KAG7505235.1"/>
    </source>
</evidence>
<keyword evidence="5" id="KW-0175">Coiled coil</keyword>
<keyword evidence="6" id="KW-0969">Cilium</keyword>
<comment type="caution">
    <text evidence="9">The sequence shown here is derived from an EMBL/GenBank/DDBJ whole genome shotgun (WGS) entry which is preliminary data.</text>
</comment>
<evidence type="ECO:0000256" key="3">
    <source>
        <dbReference type="ARBA" id="ARBA00022614"/>
    </source>
</evidence>
<evidence type="ECO:0000256" key="5">
    <source>
        <dbReference type="ARBA" id="ARBA00023054"/>
    </source>
</evidence>
<dbReference type="InterPro" id="IPR001611">
    <property type="entry name" value="Leu-rich_rpt"/>
</dbReference>
<keyword evidence="3" id="KW-0433">Leucine-rich repeat</keyword>
<comment type="subcellular location">
    <subcellularLocation>
        <location evidence="1">Cytoplasm</location>
        <location evidence="1">Cytoskeleton</location>
        <location evidence="1">Cilium axoneme</location>
    </subcellularLocation>
</comment>
<keyword evidence="4" id="KW-0677">Repeat</keyword>
<proteinExistence type="predicted"/>
<keyword evidence="2" id="KW-0963">Cytoplasm</keyword>
<protein>
    <submittedName>
        <fullName evidence="9">Dynein regulatory complex subunit 3</fullName>
    </submittedName>
</protein>
<dbReference type="PANTHER" id="PTHR45973:SF12">
    <property type="entry name" value="DYNEIN REGULATORY COMPLEX SUBUNIT 3"/>
    <property type="match status" value="1"/>
</dbReference>
<dbReference type="SMART" id="SM00365">
    <property type="entry name" value="LRR_SD22"/>
    <property type="match status" value="4"/>
</dbReference>
<dbReference type="InterPro" id="IPR050576">
    <property type="entry name" value="Cilia_flagella_integrity"/>
</dbReference>
<organism evidence="9 10">
    <name type="scientific">Solea senegalensis</name>
    <name type="common">Senegalese sole</name>
    <dbReference type="NCBI Taxonomy" id="28829"/>
    <lineage>
        <taxon>Eukaryota</taxon>
        <taxon>Metazoa</taxon>
        <taxon>Chordata</taxon>
        <taxon>Craniata</taxon>
        <taxon>Vertebrata</taxon>
        <taxon>Euteleostomi</taxon>
        <taxon>Actinopterygii</taxon>
        <taxon>Neopterygii</taxon>
        <taxon>Teleostei</taxon>
        <taxon>Neoteleostei</taxon>
        <taxon>Acanthomorphata</taxon>
        <taxon>Carangaria</taxon>
        <taxon>Pleuronectiformes</taxon>
        <taxon>Pleuronectoidei</taxon>
        <taxon>Soleidae</taxon>
        <taxon>Solea</taxon>
    </lineage>
</organism>